<organism evidence="2 3">
    <name type="scientific">Halobacteroides halobius (strain ATCC 35273 / DSM 5150 / MD-1)</name>
    <dbReference type="NCBI Taxonomy" id="748449"/>
    <lineage>
        <taxon>Bacteria</taxon>
        <taxon>Bacillati</taxon>
        <taxon>Bacillota</taxon>
        <taxon>Clostridia</taxon>
        <taxon>Halanaerobiales</taxon>
        <taxon>Halobacteroidaceae</taxon>
        <taxon>Halobacteroides</taxon>
    </lineage>
</organism>
<protein>
    <recommendedName>
        <fullName evidence="1">Protein CotJB domain-containing protein</fullName>
    </recommendedName>
</protein>
<dbReference type="EMBL" id="CP003359">
    <property type="protein sequence ID" value="AGB42425.1"/>
    <property type="molecule type" value="Genomic_DNA"/>
</dbReference>
<dbReference type="Pfam" id="PF12652">
    <property type="entry name" value="CotJB"/>
    <property type="match status" value="1"/>
</dbReference>
<evidence type="ECO:0000313" key="2">
    <source>
        <dbReference type="EMBL" id="AGB42425.1"/>
    </source>
</evidence>
<accession>L0KD06</accession>
<dbReference type="PIRSF" id="PIRSF010606">
    <property type="entry name" value="Spore_coat_CotJB"/>
    <property type="match status" value="1"/>
</dbReference>
<dbReference type="eggNOG" id="ENOG5030F5G">
    <property type="taxonomic scope" value="Bacteria"/>
</dbReference>
<keyword evidence="3" id="KW-1185">Reference proteome</keyword>
<name>L0KD06_HALHC</name>
<dbReference type="PATRIC" id="fig|748449.3.peg.2473"/>
<dbReference type="OrthoDB" id="9804099at2"/>
<reference evidence="3" key="1">
    <citation type="submission" date="2012-02" db="EMBL/GenBank/DDBJ databases">
        <title>The complete genome of Halobacteroides halobius DSM 5150.</title>
        <authorList>
            <person name="Lucas S."/>
            <person name="Copeland A."/>
            <person name="Lapidus A."/>
            <person name="Glavina del Rio T."/>
            <person name="Dalin E."/>
            <person name="Tice H."/>
            <person name="Bruce D."/>
            <person name="Goodwin L."/>
            <person name="Pitluck S."/>
            <person name="Peters L."/>
            <person name="Mikhailova N."/>
            <person name="Gu W."/>
            <person name="Kyrpides N."/>
            <person name="Mavromatis K."/>
            <person name="Ivanova N."/>
            <person name="Brettin T."/>
            <person name="Detter J.C."/>
            <person name="Han C."/>
            <person name="Larimer F."/>
            <person name="Land M."/>
            <person name="Hauser L."/>
            <person name="Markowitz V."/>
            <person name="Cheng J.-F."/>
            <person name="Hugenholtz P."/>
            <person name="Woyke T."/>
            <person name="Wu D."/>
            <person name="Tindall B."/>
            <person name="Pomrenke H."/>
            <person name="Brambilla E."/>
            <person name="Klenk H.-P."/>
            <person name="Eisen J.A."/>
        </authorList>
    </citation>
    <scope>NUCLEOTIDE SEQUENCE [LARGE SCALE GENOMIC DNA]</scope>
    <source>
        <strain evidence="3">ATCC 35273 / DSM 5150 / MD-1</strain>
    </source>
</reference>
<proteinExistence type="predicted"/>
<evidence type="ECO:0000313" key="3">
    <source>
        <dbReference type="Proteomes" id="UP000010880"/>
    </source>
</evidence>
<dbReference type="Proteomes" id="UP000010880">
    <property type="component" value="Chromosome"/>
</dbReference>
<dbReference type="RefSeq" id="WP_015328137.1">
    <property type="nucleotide sequence ID" value="NC_019978.1"/>
</dbReference>
<evidence type="ECO:0000259" key="1">
    <source>
        <dbReference type="Pfam" id="PF12652"/>
    </source>
</evidence>
<dbReference type="KEGG" id="hhl:Halha_2551"/>
<sequence length="84" mass="10343">MDREQMRLLKKMMALEFAGIEYNLYLNTHPQDKQALRDHNKIVRELEDLKEYYQETYGPIIAMEDSECPWQYPKTAWPWEIKYR</sequence>
<dbReference type="AlphaFoldDB" id="L0KD06"/>
<dbReference type="STRING" id="748449.Halha_2551"/>
<dbReference type="InterPro" id="IPR024207">
    <property type="entry name" value="CotJB_dom"/>
</dbReference>
<feature type="domain" description="Protein CotJB" evidence="1">
    <location>
        <begin position="7"/>
        <end position="80"/>
    </location>
</feature>
<gene>
    <name evidence="2" type="ordered locus">Halha_2551</name>
</gene>
<dbReference type="HOGENOM" id="CLU_163198_1_0_9"/>
<dbReference type="InterPro" id="IPR016571">
    <property type="entry name" value="Spore_coat_assembly_CotJB"/>
</dbReference>